<dbReference type="PROSITE" id="PS50987">
    <property type="entry name" value="HTH_ARSR_2"/>
    <property type="match status" value="1"/>
</dbReference>
<name>A0A1M7S868_9BACT</name>
<evidence type="ECO:0000313" key="4">
    <source>
        <dbReference type="Proteomes" id="UP000186469"/>
    </source>
</evidence>
<protein>
    <submittedName>
        <fullName evidence="3">Transcriptional regulator, ArsR family</fullName>
    </submittedName>
</protein>
<feature type="domain" description="HTH arsR-type" evidence="2">
    <location>
        <begin position="40"/>
        <end position="134"/>
    </location>
</feature>
<proteinExistence type="predicted"/>
<dbReference type="PANTHER" id="PTHR43861:SF3">
    <property type="entry name" value="PUTATIVE (AFU_ORTHOLOGUE AFUA_2G14390)-RELATED"/>
    <property type="match status" value="1"/>
</dbReference>
<sequence length="349" mass="39745">MLSEELDNIYHVILINGGAFMSYLSSEQSYELNETSDIHTLDENTQQLLEFCKAVADPIRLRLIAVLQKYELNVNELVQLFDMGQSRISRHLKILSASGLLLFRREGLWVFYSSNKNGTASNFIQALKPFMQNNISLNKDLIKAKQLLDQRSLNTKMFFNHIADDWDKLNKEILGQFNLGLAVAERMPNCTCAVDLGCGTGQLLLAMQDKCKILIGVDGSARMLELAKKQNFASTVQVSLRIGDLEHLPLKDAEADFVTVNMVLHHLNAPFNTLEEIKRILSADGYLLITDFAHHNQEDMRVRYGDLWLGLDFNELEKRLKTLEFAIVEHSSFSVEKNLQLRLILAQKK</sequence>
<dbReference type="SMART" id="SM00418">
    <property type="entry name" value="HTH_ARSR"/>
    <property type="match status" value="1"/>
</dbReference>
<evidence type="ECO:0000259" key="2">
    <source>
        <dbReference type="PROSITE" id="PS50987"/>
    </source>
</evidence>
<dbReference type="Pfam" id="PF08241">
    <property type="entry name" value="Methyltransf_11"/>
    <property type="match status" value="1"/>
</dbReference>
<dbReference type="Pfam" id="PF01022">
    <property type="entry name" value="HTH_5"/>
    <property type="match status" value="1"/>
</dbReference>
<dbReference type="InterPro" id="IPR036388">
    <property type="entry name" value="WH-like_DNA-bd_sf"/>
</dbReference>
<dbReference type="InterPro" id="IPR013216">
    <property type="entry name" value="Methyltransf_11"/>
</dbReference>
<dbReference type="SUPFAM" id="SSF46785">
    <property type="entry name" value="Winged helix' DNA-binding domain"/>
    <property type="match status" value="1"/>
</dbReference>
<dbReference type="Gene3D" id="3.40.50.150">
    <property type="entry name" value="Vaccinia Virus protein VP39"/>
    <property type="match status" value="1"/>
</dbReference>
<dbReference type="InterPro" id="IPR011991">
    <property type="entry name" value="ArsR-like_HTH"/>
</dbReference>
<dbReference type="STRING" id="1121455.SAMN02745728_00558"/>
<dbReference type="PANTHER" id="PTHR43861">
    <property type="entry name" value="TRANS-ACONITATE 2-METHYLTRANSFERASE-RELATED"/>
    <property type="match status" value="1"/>
</dbReference>
<accession>A0A1M7S868</accession>
<dbReference type="InterPro" id="IPR029063">
    <property type="entry name" value="SAM-dependent_MTases_sf"/>
</dbReference>
<keyword evidence="4" id="KW-1185">Reference proteome</keyword>
<dbReference type="InterPro" id="IPR001845">
    <property type="entry name" value="HTH_ArsR_DNA-bd_dom"/>
</dbReference>
<organism evidence="3 4">
    <name type="scientific">Desulfovibrio litoralis DSM 11393</name>
    <dbReference type="NCBI Taxonomy" id="1121455"/>
    <lineage>
        <taxon>Bacteria</taxon>
        <taxon>Pseudomonadati</taxon>
        <taxon>Thermodesulfobacteriota</taxon>
        <taxon>Desulfovibrionia</taxon>
        <taxon>Desulfovibrionales</taxon>
        <taxon>Desulfovibrionaceae</taxon>
        <taxon>Desulfovibrio</taxon>
    </lineage>
</organism>
<evidence type="ECO:0000256" key="1">
    <source>
        <dbReference type="ARBA" id="ARBA00022679"/>
    </source>
</evidence>
<dbReference type="PRINTS" id="PR00778">
    <property type="entry name" value="HTHARSR"/>
</dbReference>
<dbReference type="GO" id="GO:0003700">
    <property type="term" value="F:DNA-binding transcription factor activity"/>
    <property type="evidence" value="ECO:0007669"/>
    <property type="project" value="InterPro"/>
</dbReference>
<dbReference type="CDD" id="cd02440">
    <property type="entry name" value="AdoMet_MTases"/>
    <property type="match status" value="1"/>
</dbReference>
<dbReference type="EMBL" id="FRDI01000003">
    <property type="protein sequence ID" value="SHN54598.1"/>
    <property type="molecule type" value="Genomic_DNA"/>
</dbReference>
<dbReference type="InterPro" id="IPR036390">
    <property type="entry name" value="WH_DNA-bd_sf"/>
</dbReference>
<reference evidence="3 4" key="1">
    <citation type="submission" date="2016-12" db="EMBL/GenBank/DDBJ databases">
        <authorList>
            <person name="Song W.-J."/>
            <person name="Kurnit D.M."/>
        </authorList>
    </citation>
    <scope>NUCLEOTIDE SEQUENCE [LARGE SCALE GENOMIC DNA]</scope>
    <source>
        <strain evidence="3 4">DSM 11393</strain>
    </source>
</reference>
<dbReference type="GO" id="GO:0008757">
    <property type="term" value="F:S-adenosylmethionine-dependent methyltransferase activity"/>
    <property type="evidence" value="ECO:0007669"/>
    <property type="project" value="InterPro"/>
</dbReference>
<evidence type="ECO:0000313" key="3">
    <source>
        <dbReference type="EMBL" id="SHN54598.1"/>
    </source>
</evidence>
<dbReference type="CDD" id="cd00090">
    <property type="entry name" value="HTH_ARSR"/>
    <property type="match status" value="1"/>
</dbReference>
<gene>
    <name evidence="3" type="ORF">SAMN02745728_00558</name>
</gene>
<keyword evidence="1" id="KW-0808">Transferase</keyword>
<dbReference type="SUPFAM" id="SSF53335">
    <property type="entry name" value="S-adenosyl-L-methionine-dependent methyltransferases"/>
    <property type="match status" value="1"/>
</dbReference>
<dbReference type="Gene3D" id="1.10.10.10">
    <property type="entry name" value="Winged helix-like DNA-binding domain superfamily/Winged helix DNA-binding domain"/>
    <property type="match status" value="1"/>
</dbReference>
<dbReference type="NCBIfam" id="NF033788">
    <property type="entry name" value="HTH_metalloreg"/>
    <property type="match status" value="1"/>
</dbReference>
<dbReference type="AlphaFoldDB" id="A0A1M7S868"/>
<dbReference type="Proteomes" id="UP000186469">
    <property type="component" value="Unassembled WGS sequence"/>
</dbReference>